<dbReference type="InterPro" id="IPR039315">
    <property type="entry name" value="CheW"/>
</dbReference>
<dbReference type="SUPFAM" id="SSF50341">
    <property type="entry name" value="CheW-like"/>
    <property type="match status" value="1"/>
</dbReference>
<accession>E1JSW1</accession>
<dbReference type="OrthoDB" id="9790406at2"/>
<comment type="caution">
    <text evidence="2">The sequence shown here is derived from an EMBL/GenBank/DDBJ whole genome shotgun (WGS) entry which is preliminary data.</text>
</comment>
<evidence type="ECO:0000313" key="3">
    <source>
        <dbReference type="Proteomes" id="UP000006250"/>
    </source>
</evidence>
<organism evidence="2 3">
    <name type="scientific">Solidesulfovibrio fructosivorans JJ]</name>
    <dbReference type="NCBI Taxonomy" id="596151"/>
    <lineage>
        <taxon>Bacteria</taxon>
        <taxon>Pseudomonadati</taxon>
        <taxon>Thermodesulfobacteriota</taxon>
        <taxon>Desulfovibrionia</taxon>
        <taxon>Desulfovibrionales</taxon>
        <taxon>Desulfovibrionaceae</taxon>
        <taxon>Solidesulfovibrio</taxon>
    </lineage>
</organism>
<dbReference type="GO" id="GO:0006935">
    <property type="term" value="P:chemotaxis"/>
    <property type="evidence" value="ECO:0007669"/>
    <property type="project" value="InterPro"/>
</dbReference>
<dbReference type="InterPro" id="IPR002545">
    <property type="entry name" value="CheW-lke_dom"/>
</dbReference>
<dbReference type="STRING" id="596151.DesfrDRAFT_0700"/>
<dbReference type="PANTHER" id="PTHR22617:SF41">
    <property type="entry name" value="CHEMOTAXIS SIGNAL TRANSDUCTION SYSTEM ADAPTOR PROTEIN CHEW"/>
    <property type="match status" value="1"/>
</dbReference>
<dbReference type="Gene3D" id="2.30.30.40">
    <property type="entry name" value="SH3 Domains"/>
    <property type="match status" value="1"/>
</dbReference>
<dbReference type="Proteomes" id="UP000006250">
    <property type="component" value="Unassembled WGS sequence"/>
</dbReference>
<dbReference type="Pfam" id="PF01584">
    <property type="entry name" value="CheW"/>
    <property type="match status" value="1"/>
</dbReference>
<sequence length="155" mass="16927">MADDVPRQYLTFRLGNECFALESLVVSEVLDVPAITWVPLSPDYLRGVVNLRGNAATVVDLRRKLELGEADEGETSCLVIVERDFDGETLPVAALADDVHEVVEIAPADIAPPPDMGLPVPPRFVKGLAMVDGGFVMVLDPDRLFSLEEVSARRR</sequence>
<reference evidence="2 3" key="1">
    <citation type="submission" date="2010-08" db="EMBL/GenBank/DDBJ databases">
        <title>The draft genome of Desulfovibrio fructosovorans JJ.</title>
        <authorList>
            <consortium name="US DOE Joint Genome Institute (JGI-PGF)"/>
            <person name="Lucas S."/>
            <person name="Copeland A."/>
            <person name="Lapidus A."/>
            <person name="Cheng J.-F."/>
            <person name="Bruce D."/>
            <person name="Goodwin L."/>
            <person name="Pitluck S."/>
            <person name="Land M.L."/>
            <person name="Hauser L."/>
            <person name="Chang Y.-J."/>
            <person name="Jeffries C."/>
            <person name="Wall J.D."/>
            <person name="Stahl D.A."/>
            <person name="Arkin A.P."/>
            <person name="Dehal P."/>
            <person name="Stolyar S.M."/>
            <person name="Hazen T.C."/>
            <person name="Woyke T.J."/>
        </authorList>
    </citation>
    <scope>NUCLEOTIDE SEQUENCE [LARGE SCALE GENOMIC DNA]</scope>
    <source>
        <strain evidence="2 3">JJ</strain>
    </source>
</reference>
<keyword evidence="3" id="KW-1185">Reference proteome</keyword>
<dbReference type="InterPro" id="IPR036061">
    <property type="entry name" value="CheW-like_dom_sf"/>
</dbReference>
<evidence type="ECO:0000259" key="1">
    <source>
        <dbReference type="PROSITE" id="PS50851"/>
    </source>
</evidence>
<dbReference type="eggNOG" id="COG0835">
    <property type="taxonomic scope" value="Bacteria"/>
</dbReference>
<gene>
    <name evidence="2" type="ORF">DesfrDRAFT_0700</name>
</gene>
<dbReference type="EMBL" id="AECZ01000003">
    <property type="protein sequence ID" value="EFL52594.1"/>
    <property type="molecule type" value="Genomic_DNA"/>
</dbReference>
<dbReference type="GO" id="GO:0007165">
    <property type="term" value="P:signal transduction"/>
    <property type="evidence" value="ECO:0007669"/>
    <property type="project" value="InterPro"/>
</dbReference>
<dbReference type="RefSeq" id="WP_005991132.1">
    <property type="nucleotide sequence ID" value="NZ_AECZ01000003.1"/>
</dbReference>
<dbReference type="Gene3D" id="2.40.50.180">
    <property type="entry name" value="CheA-289, Domain 4"/>
    <property type="match status" value="1"/>
</dbReference>
<dbReference type="PROSITE" id="PS50851">
    <property type="entry name" value="CHEW"/>
    <property type="match status" value="1"/>
</dbReference>
<feature type="domain" description="CheW-like" evidence="1">
    <location>
        <begin position="6"/>
        <end position="150"/>
    </location>
</feature>
<evidence type="ECO:0000313" key="2">
    <source>
        <dbReference type="EMBL" id="EFL52594.1"/>
    </source>
</evidence>
<dbReference type="GO" id="GO:0005829">
    <property type="term" value="C:cytosol"/>
    <property type="evidence" value="ECO:0007669"/>
    <property type="project" value="TreeGrafter"/>
</dbReference>
<dbReference type="PANTHER" id="PTHR22617">
    <property type="entry name" value="CHEMOTAXIS SENSOR HISTIDINE KINASE-RELATED"/>
    <property type="match status" value="1"/>
</dbReference>
<proteinExistence type="predicted"/>
<name>E1JSW1_SOLFR</name>
<dbReference type="SMART" id="SM00260">
    <property type="entry name" value="CheW"/>
    <property type="match status" value="1"/>
</dbReference>
<protein>
    <submittedName>
        <fullName evidence="2">CheW protein</fullName>
    </submittedName>
</protein>
<dbReference type="AlphaFoldDB" id="E1JSW1"/>